<sequence>MTNGIKDKSSILKYSLLKGATALQQFKDCSLTKLAFEGDSRGGGSRSQPLLGGGSGFRAAAAAPAVVVCSASLSLSSQVLN</sequence>
<proteinExistence type="predicted"/>
<evidence type="ECO:0000313" key="2">
    <source>
        <dbReference type="Proteomes" id="UP001187192"/>
    </source>
</evidence>
<comment type="caution">
    <text evidence="1">The sequence shown here is derived from an EMBL/GenBank/DDBJ whole genome shotgun (WGS) entry which is preliminary data.</text>
</comment>
<dbReference type="AlphaFoldDB" id="A0AA88D7D5"/>
<evidence type="ECO:0000313" key="1">
    <source>
        <dbReference type="EMBL" id="GMN47200.1"/>
    </source>
</evidence>
<keyword evidence="2" id="KW-1185">Reference proteome</keyword>
<dbReference type="Proteomes" id="UP001187192">
    <property type="component" value="Unassembled WGS sequence"/>
</dbReference>
<reference evidence="1" key="1">
    <citation type="submission" date="2023-07" db="EMBL/GenBank/DDBJ databases">
        <title>draft genome sequence of fig (Ficus carica).</title>
        <authorList>
            <person name="Takahashi T."/>
            <person name="Nishimura K."/>
        </authorList>
    </citation>
    <scope>NUCLEOTIDE SEQUENCE</scope>
</reference>
<accession>A0AA88D7D5</accession>
<organism evidence="1 2">
    <name type="scientific">Ficus carica</name>
    <name type="common">Common fig</name>
    <dbReference type="NCBI Taxonomy" id="3494"/>
    <lineage>
        <taxon>Eukaryota</taxon>
        <taxon>Viridiplantae</taxon>
        <taxon>Streptophyta</taxon>
        <taxon>Embryophyta</taxon>
        <taxon>Tracheophyta</taxon>
        <taxon>Spermatophyta</taxon>
        <taxon>Magnoliopsida</taxon>
        <taxon>eudicotyledons</taxon>
        <taxon>Gunneridae</taxon>
        <taxon>Pentapetalae</taxon>
        <taxon>rosids</taxon>
        <taxon>fabids</taxon>
        <taxon>Rosales</taxon>
        <taxon>Moraceae</taxon>
        <taxon>Ficeae</taxon>
        <taxon>Ficus</taxon>
    </lineage>
</organism>
<dbReference type="EMBL" id="BTGU01000025">
    <property type="protein sequence ID" value="GMN47200.1"/>
    <property type="molecule type" value="Genomic_DNA"/>
</dbReference>
<name>A0AA88D7D5_FICCA</name>
<gene>
    <name evidence="1" type="ORF">TIFTF001_016387</name>
</gene>
<protein>
    <submittedName>
        <fullName evidence="1">Uncharacterized protein</fullName>
    </submittedName>
</protein>